<name>A0A0C9TRZ4_SPHS4</name>
<dbReference type="AlphaFoldDB" id="A0A0C9TRZ4"/>
<gene>
    <name evidence="1" type="ORF">M422DRAFT_265134</name>
</gene>
<evidence type="ECO:0000313" key="2">
    <source>
        <dbReference type="Proteomes" id="UP000054279"/>
    </source>
</evidence>
<reference evidence="1 2" key="1">
    <citation type="submission" date="2014-06" db="EMBL/GenBank/DDBJ databases">
        <title>Evolutionary Origins and Diversification of the Mycorrhizal Mutualists.</title>
        <authorList>
            <consortium name="DOE Joint Genome Institute"/>
            <consortium name="Mycorrhizal Genomics Consortium"/>
            <person name="Kohler A."/>
            <person name="Kuo A."/>
            <person name="Nagy L.G."/>
            <person name="Floudas D."/>
            <person name="Copeland A."/>
            <person name="Barry K.W."/>
            <person name="Cichocki N."/>
            <person name="Veneault-Fourrey C."/>
            <person name="LaButti K."/>
            <person name="Lindquist E.A."/>
            <person name="Lipzen A."/>
            <person name="Lundell T."/>
            <person name="Morin E."/>
            <person name="Murat C."/>
            <person name="Riley R."/>
            <person name="Ohm R."/>
            <person name="Sun H."/>
            <person name="Tunlid A."/>
            <person name="Henrissat B."/>
            <person name="Grigoriev I.V."/>
            <person name="Hibbett D.S."/>
            <person name="Martin F."/>
        </authorList>
    </citation>
    <scope>NUCLEOTIDE SEQUENCE [LARGE SCALE GENOMIC DNA]</scope>
    <source>
        <strain evidence="1 2">SS14</strain>
    </source>
</reference>
<protein>
    <submittedName>
        <fullName evidence="1">Uncharacterized protein</fullName>
    </submittedName>
</protein>
<dbReference type="OrthoDB" id="3253907at2759"/>
<evidence type="ECO:0000313" key="1">
    <source>
        <dbReference type="EMBL" id="KIJ32953.1"/>
    </source>
</evidence>
<sequence length="97" mass="11165">MSSRIHKDILCSDTTRYKKKAILLSVVQRTWGDLLKTENIRGLRPEDITGFLSPTHHWKCITAFSRFENYDHPMTTLSLSLCPLYATYISPPYLSSS</sequence>
<dbReference type="EMBL" id="KN837219">
    <property type="protein sequence ID" value="KIJ32953.1"/>
    <property type="molecule type" value="Genomic_DNA"/>
</dbReference>
<dbReference type="Proteomes" id="UP000054279">
    <property type="component" value="Unassembled WGS sequence"/>
</dbReference>
<organism evidence="1 2">
    <name type="scientific">Sphaerobolus stellatus (strain SS14)</name>
    <dbReference type="NCBI Taxonomy" id="990650"/>
    <lineage>
        <taxon>Eukaryota</taxon>
        <taxon>Fungi</taxon>
        <taxon>Dikarya</taxon>
        <taxon>Basidiomycota</taxon>
        <taxon>Agaricomycotina</taxon>
        <taxon>Agaricomycetes</taxon>
        <taxon>Phallomycetidae</taxon>
        <taxon>Geastrales</taxon>
        <taxon>Sphaerobolaceae</taxon>
        <taxon>Sphaerobolus</taxon>
    </lineage>
</organism>
<dbReference type="HOGENOM" id="CLU_2348037_0_0_1"/>
<keyword evidence="2" id="KW-1185">Reference proteome</keyword>
<accession>A0A0C9TRZ4</accession>
<proteinExistence type="predicted"/>